<name>A0ACD5VHC3_AVESA</name>
<protein>
    <submittedName>
        <fullName evidence="1">Uncharacterized protein</fullName>
    </submittedName>
</protein>
<evidence type="ECO:0000313" key="2">
    <source>
        <dbReference type="Proteomes" id="UP001732700"/>
    </source>
</evidence>
<dbReference type="Proteomes" id="UP001732700">
    <property type="component" value="Chromosome 3A"/>
</dbReference>
<reference evidence="1" key="2">
    <citation type="submission" date="2025-09" db="UniProtKB">
        <authorList>
            <consortium name="EnsemblPlants"/>
        </authorList>
    </citation>
    <scope>IDENTIFICATION</scope>
</reference>
<proteinExistence type="predicted"/>
<organism evidence="1 2">
    <name type="scientific">Avena sativa</name>
    <name type="common">Oat</name>
    <dbReference type="NCBI Taxonomy" id="4498"/>
    <lineage>
        <taxon>Eukaryota</taxon>
        <taxon>Viridiplantae</taxon>
        <taxon>Streptophyta</taxon>
        <taxon>Embryophyta</taxon>
        <taxon>Tracheophyta</taxon>
        <taxon>Spermatophyta</taxon>
        <taxon>Magnoliopsida</taxon>
        <taxon>Liliopsida</taxon>
        <taxon>Poales</taxon>
        <taxon>Poaceae</taxon>
        <taxon>BOP clade</taxon>
        <taxon>Pooideae</taxon>
        <taxon>Poodae</taxon>
        <taxon>Poeae</taxon>
        <taxon>Poeae Chloroplast Group 1 (Aveneae type)</taxon>
        <taxon>Aveninae</taxon>
        <taxon>Avena</taxon>
    </lineage>
</organism>
<reference evidence="1" key="1">
    <citation type="submission" date="2021-05" db="EMBL/GenBank/DDBJ databases">
        <authorList>
            <person name="Scholz U."/>
            <person name="Mascher M."/>
            <person name="Fiebig A."/>
        </authorList>
    </citation>
    <scope>NUCLEOTIDE SEQUENCE [LARGE SCALE GENOMIC DNA]</scope>
</reference>
<sequence>MAQRFFGIRDGALAFGHDNHGPKFGWLEQYQIQRFGFPATPMTAPQITRSLEAYLMWLLGKVMFTENHVSTISARYIHFARGIAEATCQEECTQWSWGSAVLAATYRGMCNACQLTKDSSALLGCPLLLQLWSWERFPIGRPDVSVNQIVGNQEHETIVYQSDLLFDEEQIDLPTFGTHWTRRKCRFAGEQVVRCYPSFSEQFDTLKEDVVIWEPYTLQTRHARYPGGISIMCTRDREYWLTTSKIIFDCQVEEMSQQRVMRQFGLCQMVDPPRPDVPLPDVVHAYSRRSSKTATQWLQRVGIYVNEWQNAPTQVWHAGPFDMELFHGYLQSQR</sequence>
<evidence type="ECO:0000313" key="1">
    <source>
        <dbReference type="EnsemblPlants" id="AVESA.00010b.r2.3AG0445900.1.CDS"/>
    </source>
</evidence>
<dbReference type="EnsemblPlants" id="AVESA.00010b.r2.3AG0445900.1">
    <property type="protein sequence ID" value="AVESA.00010b.r2.3AG0445900.1.CDS"/>
    <property type="gene ID" value="AVESA.00010b.r2.3AG0445900"/>
</dbReference>
<keyword evidence="2" id="KW-1185">Reference proteome</keyword>
<accession>A0ACD5VHC3</accession>